<evidence type="ECO:0000256" key="1">
    <source>
        <dbReference type="SAM" id="MobiDB-lite"/>
    </source>
</evidence>
<dbReference type="AlphaFoldDB" id="A0A0E0K3W7"/>
<dbReference type="Proteomes" id="UP000026962">
    <property type="component" value="Chromosome 2"/>
</dbReference>
<protein>
    <submittedName>
        <fullName evidence="2">Uncharacterized protein</fullName>
    </submittedName>
</protein>
<name>A0A0E0K3W7_ORYPU</name>
<feature type="region of interest" description="Disordered" evidence="1">
    <location>
        <begin position="213"/>
        <end position="245"/>
    </location>
</feature>
<dbReference type="HOGENOM" id="CLU_1135071_0_0_1"/>
<feature type="region of interest" description="Disordered" evidence="1">
    <location>
        <begin position="1"/>
        <end position="60"/>
    </location>
</feature>
<evidence type="ECO:0000313" key="3">
    <source>
        <dbReference type="Proteomes" id="UP000026962"/>
    </source>
</evidence>
<keyword evidence="3" id="KW-1185">Reference proteome</keyword>
<dbReference type="Gramene" id="OPUNC02G26440.2">
    <property type="protein sequence ID" value="OPUNC02G26440.2"/>
    <property type="gene ID" value="OPUNC02G26440"/>
</dbReference>
<accession>A0A0E0K3W7</accession>
<evidence type="ECO:0000313" key="2">
    <source>
        <dbReference type="EnsemblPlants" id="OPUNC02G26440.2"/>
    </source>
</evidence>
<proteinExistence type="predicted"/>
<feature type="compositionally biased region" description="Low complexity" evidence="1">
    <location>
        <begin position="10"/>
        <end position="19"/>
    </location>
</feature>
<reference evidence="2" key="2">
    <citation type="submission" date="2018-05" db="EMBL/GenBank/DDBJ databases">
        <title>OpunRS2 (Oryza punctata Reference Sequence Version 2).</title>
        <authorList>
            <person name="Zhang J."/>
            <person name="Kudrna D."/>
            <person name="Lee S."/>
            <person name="Talag J."/>
            <person name="Welchert J."/>
            <person name="Wing R.A."/>
        </authorList>
    </citation>
    <scope>NUCLEOTIDE SEQUENCE [LARGE SCALE GENOMIC DNA]</scope>
</reference>
<dbReference type="EnsemblPlants" id="OPUNC02G26440.2">
    <property type="protein sequence ID" value="OPUNC02G26440.2"/>
    <property type="gene ID" value="OPUNC02G26440"/>
</dbReference>
<sequence length="245" mass="25735">MTRRGGAAGGAAVDSGARGSPTGPTARRGVGAPRPTAVRGLPVGADGVARRGGAGMRSGATELGRGAAAWTGLRRFFPPTTQSGDEEQCVEQRRRDATAWSALPISSDAFHRATAVSTAISLVAAAAAAPRRHSRGPSPRRAHRVCRLAATAQLPYGLVRLVCKRPVYQPFPRPLREAHHEGEKSQLKSAFGSAREGWTCLLALVVEATATRGSSAALDGGGRHRRRRLRTPRSTTPTTVVARQS</sequence>
<reference evidence="2" key="1">
    <citation type="submission" date="2015-04" db="UniProtKB">
        <authorList>
            <consortium name="EnsemblPlants"/>
        </authorList>
    </citation>
    <scope>IDENTIFICATION</scope>
</reference>
<organism evidence="2">
    <name type="scientific">Oryza punctata</name>
    <name type="common">Red rice</name>
    <dbReference type="NCBI Taxonomy" id="4537"/>
    <lineage>
        <taxon>Eukaryota</taxon>
        <taxon>Viridiplantae</taxon>
        <taxon>Streptophyta</taxon>
        <taxon>Embryophyta</taxon>
        <taxon>Tracheophyta</taxon>
        <taxon>Spermatophyta</taxon>
        <taxon>Magnoliopsida</taxon>
        <taxon>Liliopsida</taxon>
        <taxon>Poales</taxon>
        <taxon>Poaceae</taxon>
        <taxon>BOP clade</taxon>
        <taxon>Oryzoideae</taxon>
        <taxon>Oryzeae</taxon>
        <taxon>Oryzinae</taxon>
        <taxon>Oryza</taxon>
    </lineage>
</organism>